<keyword evidence="3" id="KW-1185">Reference proteome</keyword>
<reference evidence="2" key="2">
    <citation type="submission" date="2021-02" db="EMBL/GenBank/DDBJ databases">
        <authorList>
            <person name="Kimball J.A."/>
            <person name="Haas M.W."/>
            <person name="Macchietto M."/>
            <person name="Kono T."/>
            <person name="Duquette J."/>
            <person name="Shao M."/>
        </authorList>
    </citation>
    <scope>NUCLEOTIDE SEQUENCE</scope>
    <source>
        <tissue evidence="2">Fresh leaf tissue</tissue>
    </source>
</reference>
<gene>
    <name evidence="2" type="ORF">GUJ93_ZPchr0013g35297</name>
</gene>
<reference evidence="2" key="1">
    <citation type="journal article" date="2021" name="bioRxiv">
        <title>Whole Genome Assembly and Annotation of Northern Wild Rice, Zizania palustris L., Supports a Whole Genome Duplication in the Zizania Genus.</title>
        <authorList>
            <person name="Haas M."/>
            <person name="Kono T."/>
            <person name="Macchietto M."/>
            <person name="Millas R."/>
            <person name="McGilp L."/>
            <person name="Shao M."/>
            <person name="Duquette J."/>
            <person name="Hirsch C.N."/>
            <person name="Kimball J."/>
        </authorList>
    </citation>
    <scope>NUCLEOTIDE SEQUENCE</scope>
    <source>
        <tissue evidence="2">Fresh leaf tissue</tissue>
    </source>
</reference>
<evidence type="ECO:0000313" key="3">
    <source>
        <dbReference type="Proteomes" id="UP000729402"/>
    </source>
</evidence>
<evidence type="ECO:0000256" key="1">
    <source>
        <dbReference type="SAM" id="MobiDB-lite"/>
    </source>
</evidence>
<accession>A0A8J5WW25</accession>
<proteinExistence type="predicted"/>
<organism evidence="2 3">
    <name type="scientific">Zizania palustris</name>
    <name type="common">Northern wild rice</name>
    <dbReference type="NCBI Taxonomy" id="103762"/>
    <lineage>
        <taxon>Eukaryota</taxon>
        <taxon>Viridiplantae</taxon>
        <taxon>Streptophyta</taxon>
        <taxon>Embryophyta</taxon>
        <taxon>Tracheophyta</taxon>
        <taxon>Spermatophyta</taxon>
        <taxon>Magnoliopsida</taxon>
        <taxon>Liliopsida</taxon>
        <taxon>Poales</taxon>
        <taxon>Poaceae</taxon>
        <taxon>BOP clade</taxon>
        <taxon>Oryzoideae</taxon>
        <taxon>Oryzeae</taxon>
        <taxon>Zizaniinae</taxon>
        <taxon>Zizania</taxon>
    </lineage>
</organism>
<dbReference type="Proteomes" id="UP000729402">
    <property type="component" value="Unassembled WGS sequence"/>
</dbReference>
<dbReference type="EMBL" id="JAAALK010000079">
    <property type="protein sequence ID" value="KAG8098686.1"/>
    <property type="molecule type" value="Genomic_DNA"/>
</dbReference>
<name>A0A8J5WW25_ZIZPA</name>
<feature type="compositionally biased region" description="Basic and acidic residues" evidence="1">
    <location>
        <begin position="1"/>
        <end position="12"/>
    </location>
</feature>
<sequence length="118" mass="12598">MGRNGLKAEYEGMARLPSPAPSSSFLRLLQATACPHRSAAAETPPASDGESYSHGDSDSSSSEVSAYLGHSHHLAPTICRRRNGETPPLASDGESYSHCDSDSSSSEIIMLISYWEPE</sequence>
<evidence type="ECO:0000313" key="2">
    <source>
        <dbReference type="EMBL" id="KAG8098686.1"/>
    </source>
</evidence>
<dbReference type="AlphaFoldDB" id="A0A8J5WW25"/>
<comment type="caution">
    <text evidence="2">The sequence shown here is derived from an EMBL/GenBank/DDBJ whole genome shotgun (WGS) entry which is preliminary data.</text>
</comment>
<feature type="region of interest" description="Disordered" evidence="1">
    <location>
        <begin position="1"/>
        <end position="21"/>
    </location>
</feature>
<protein>
    <submittedName>
        <fullName evidence="2">Uncharacterized protein</fullName>
    </submittedName>
</protein>
<feature type="region of interest" description="Disordered" evidence="1">
    <location>
        <begin position="36"/>
        <end position="104"/>
    </location>
</feature>
<dbReference type="EMBL" id="JAAALK010000079">
    <property type="protein sequence ID" value="KAG8098685.1"/>
    <property type="molecule type" value="Genomic_DNA"/>
</dbReference>